<reference evidence="2 3" key="1">
    <citation type="submission" date="2005-12" db="EMBL/GenBank/DDBJ databases">
        <authorList>
            <person name="Moran M.A."/>
            <person name="Ferriera S."/>
            <person name="Johnson J."/>
            <person name="Kravitz S."/>
            <person name="Halpern A."/>
            <person name="Remington K."/>
            <person name="Beeson K."/>
            <person name="Tran B."/>
            <person name="Rogers Y.-H."/>
            <person name="Friedman R."/>
            <person name="Venter J.C."/>
        </authorList>
    </citation>
    <scope>NUCLEOTIDE SEQUENCE [LARGE SCALE GENOMIC DNA]</scope>
    <source>
        <strain evidence="3">ATCC BAA-591 / DSM 15170 / ISM</strain>
    </source>
</reference>
<dbReference type="EMBL" id="AALY01000002">
    <property type="protein sequence ID" value="EAP76431.1"/>
    <property type="molecule type" value="Genomic_DNA"/>
</dbReference>
<accession>A3SPP1</accession>
<gene>
    <name evidence="2" type="ORF">ISM_16235</name>
</gene>
<dbReference type="eggNOG" id="COG0583">
    <property type="taxonomic scope" value="Bacteria"/>
</dbReference>
<proteinExistence type="predicted"/>
<keyword evidence="3" id="KW-1185">Reference proteome</keyword>
<evidence type="ECO:0000259" key="1">
    <source>
        <dbReference type="Pfam" id="PF20057"/>
    </source>
</evidence>
<dbReference type="STRING" id="89187.ISM_16235"/>
<sequence>MIRPTHPPERNLSDERLQGEALRLLRRLCERGALMAVAMSMEKAVVVRETEAGTQTRTAVTDRDVAEAMALKGWISCDAPGPVSRYYITGAGRAALGAMLAHLESSAMVDTDAAEARRDPAMAPSETPLAALSRRRDKEGGQFLAPELVRVGERLREDFELAQMGAGGAVPDWGQCLESAETGPVGIKGPRGRVEAALRDLGPGLGDIALRCCCHLEGLESAERRMGWSARSGKIVLRIALQRLKRFYDGLGDEAAMIG</sequence>
<feature type="domain" description="DUF6456" evidence="1">
    <location>
        <begin position="124"/>
        <end position="249"/>
    </location>
</feature>
<dbReference type="Pfam" id="PF20057">
    <property type="entry name" value="DUF6456"/>
    <property type="match status" value="1"/>
</dbReference>
<evidence type="ECO:0000313" key="2">
    <source>
        <dbReference type="EMBL" id="EAP76431.1"/>
    </source>
</evidence>
<dbReference type="HOGENOM" id="CLU_070806_0_0_5"/>
<name>A3SPP1_ROSNI</name>
<comment type="caution">
    <text evidence="2">The sequence shown here is derived from an EMBL/GenBank/DDBJ whole genome shotgun (WGS) entry which is preliminary data.</text>
</comment>
<dbReference type="RefSeq" id="WP_009815256.1">
    <property type="nucleotide sequence ID" value="NZ_CH724156.1"/>
</dbReference>
<dbReference type="Proteomes" id="UP000005954">
    <property type="component" value="Unassembled WGS sequence"/>
</dbReference>
<dbReference type="InterPro" id="IPR045599">
    <property type="entry name" value="DUF6456"/>
</dbReference>
<evidence type="ECO:0000313" key="3">
    <source>
        <dbReference type="Proteomes" id="UP000005954"/>
    </source>
</evidence>
<organism evidence="2 3">
    <name type="scientific">Roseovarius nubinhibens (strain ATCC BAA-591 / DSM 15170 / ISM)</name>
    <dbReference type="NCBI Taxonomy" id="89187"/>
    <lineage>
        <taxon>Bacteria</taxon>
        <taxon>Pseudomonadati</taxon>
        <taxon>Pseudomonadota</taxon>
        <taxon>Alphaproteobacteria</taxon>
        <taxon>Rhodobacterales</taxon>
        <taxon>Roseobacteraceae</taxon>
        <taxon>Roseovarius</taxon>
    </lineage>
</organism>
<protein>
    <recommendedName>
        <fullName evidence="1">DUF6456 domain-containing protein</fullName>
    </recommendedName>
</protein>
<dbReference type="AlphaFoldDB" id="A3SPP1"/>